<accession>A0ABU3LKV9</accession>
<feature type="transmembrane region" description="Helical" evidence="2">
    <location>
        <begin position="57"/>
        <end position="77"/>
    </location>
</feature>
<organism evidence="3 4">
    <name type="scientific">Streptomyces justiciae</name>
    <dbReference type="NCBI Taxonomy" id="2780140"/>
    <lineage>
        <taxon>Bacteria</taxon>
        <taxon>Bacillati</taxon>
        <taxon>Actinomycetota</taxon>
        <taxon>Actinomycetes</taxon>
        <taxon>Kitasatosporales</taxon>
        <taxon>Streptomycetaceae</taxon>
        <taxon>Streptomyces</taxon>
    </lineage>
</organism>
<feature type="compositionally biased region" description="Basic and acidic residues" evidence="1">
    <location>
        <begin position="23"/>
        <end position="41"/>
    </location>
</feature>
<evidence type="ECO:0000256" key="1">
    <source>
        <dbReference type="SAM" id="MobiDB-lite"/>
    </source>
</evidence>
<dbReference type="RefSeq" id="WP_314197985.1">
    <property type="nucleotide sequence ID" value="NZ_JAVTLL010000002.1"/>
</dbReference>
<keyword evidence="4" id="KW-1185">Reference proteome</keyword>
<name>A0ABU3LKV9_9ACTN</name>
<feature type="compositionally biased region" description="Gly residues" evidence="1">
    <location>
        <begin position="7"/>
        <end position="22"/>
    </location>
</feature>
<gene>
    <name evidence="3" type="ORF">RQC66_03990</name>
</gene>
<evidence type="ECO:0000313" key="3">
    <source>
        <dbReference type="EMBL" id="MDT7839885.1"/>
    </source>
</evidence>
<keyword evidence="2" id="KW-1133">Transmembrane helix</keyword>
<evidence type="ECO:0000313" key="4">
    <source>
        <dbReference type="Proteomes" id="UP001257948"/>
    </source>
</evidence>
<protein>
    <submittedName>
        <fullName evidence="3">Uncharacterized protein</fullName>
    </submittedName>
</protein>
<feature type="region of interest" description="Disordered" evidence="1">
    <location>
        <begin position="1"/>
        <end position="52"/>
    </location>
</feature>
<sequence length="338" mass="35247">MGEDGRGSGANGSGDGSNGSGGDDSRNGDDERRSGGDDSRNGGDGTRNAGGDGWRTSLTALAMASVLAFVTVFFGWLPNPFAPGEEGPAGGTAQSTPASPAAPSKSARVEVVARGFPAPRKVPAKFLDDTRWLDGTVLATRLTLTLRNPGELKAAIGEFRFTLREVRNLEPPEASSRCLPNTGGITKITADYDVDLSPAADQDLPVTVSVDGDYDLAAGEVERVLFTLGDAPTLDPRLYLVDITLMEGPARTPVPAGSVAFVGPLAYDAPAGLAAELDTADDYLRRLHAAARSDRGICDNGLIAEADRILSAADDLSPEAERLKSEIDVLGQRRDSAH</sequence>
<evidence type="ECO:0000256" key="2">
    <source>
        <dbReference type="SAM" id="Phobius"/>
    </source>
</evidence>
<proteinExistence type="predicted"/>
<feature type="region of interest" description="Disordered" evidence="1">
    <location>
        <begin position="85"/>
        <end position="106"/>
    </location>
</feature>
<keyword evidence="2" id="KW-0472">Membrane</keyword>
<feature type="compositionally biased region" description="Low complexity" evidence="1">
    <location>
        <begin position="95"/>
        <end position="106"/>
    </location>
</feature>
<dbReference type="Proteomes" id="UP001257948">
    <property type="component" value="Unassembled WGS sequence"/>
</dbReference>
<keyword evidence="2" id="KW-0812">Transmembrane</keyword>
<comment type="caution">
    <text evidence="3">The sequence shown here is derived from an EMBL/GenBank/DDBJ whole genome shotgun (WGS) entry which is preliminary data.</text>
</comment>
<reference evidence="4" key="1">
    <citation type="submission" date="2023-07" db="EMBL/GenBank/DDBJ databases">
        <title>Draft genome sequence of the endophytic actinobacterium Streptomyces justiciae WPN32, a potential antibiotic producer.</title>
        <authorList>
            <person name="Yasawong M."/>
            <person name="Pana W."/>
            <person name="Ganta P."/>
            <person name="Santapan N."/>
            <person name="Songngamsuk T."/>
            <person name="Phatcharaharikarn M."/>
            <person name="Kerdtoob S."/>
            <person name="Nantapong N."/>
        </authorList>
    </citation>
    <scope>NUCLEOTIDE SEQUENCE [LARGE SCALE GENOMIC DNA]</scope>
    <source>
        <strain evidence="4">WPN32</strain>
    </source>
</reference>
<dbReference type="EMBL" id="JAVTLL010000002">
    <property type="protein sequence ID" value="MDT7839885.1"/>
    <property type="molecule type" value="Genomic_DNA"/>
</dbReference>
<feature type="compositionally biased region" description="Gly residues" evidence="1">
    <location>
        <begin position="42"/>
        <end position="52"/>
    </location>
</feature>